<dbReference type="InterPro" id="IPR032758">
    <property type="entry name" value="MqsA/HigA-2"/>
</dbReference>
<accession>A0ABW8PZ80</accession>
<gene>
    <name evidence="2" type="ORF">V6U78_11170</name>
</gene>
<dbReference type="RefSeq" id="WP_405340928.1">
    <property type="nucleotide sequence ID" value="NZ_JBANFI010000007.1"/>
</dbReference>
<dbReference type="EMBL" id="JBANFI010000007">
    <property type="protein sequence ID" value="MFK7161596.1"/>
    <property type="molecule type" value="Genomic_DNA"/>
</dbReference>
<dbReference type="InterPro" id="IPR022452">
    <property type="entry name" value="MqsA"/>
</dbReference>
<dbReference type="SMART" id="SM00530">
    <property type="entry name" value="HTH_XRE"/>
    <property type="match status" value="1"/>
</dbReference>
<feature type="domain" description="HTH cro/C1-type" evidence="1">
    <location>
        <begin position="73"/>
        <end position="126"/>
    </location>
</feature>
<evidence type="ECO:0000259" key="1">
    <source>
        <dbReference type="PROSITE" id="PS50943"/>
    </source>
</evidence>
<dbReference type="NCBIfam" id="TIGR03831">
    <property type="entry name" value="YgiT_finger"/>
    <property type="match status" value="1"/>
</dbReference>
<dbReference type="InterPro" id="IPR010982">
    <property type="entry name" value="Lambda_DNA-bd_dom_sf"/>
</dbReference>
<dbReference type="CDD" id="cd00093">
    <property type="entry name" value="HTH_XRE"/>
    <property type="match status" value="1"/>
</dbReference>
<dbReference type="Pfam" id="PF15731">
    <property type="entry name" value="MqsA_antitoxin"/>
    <property type="match status" value="1"/>
</dbReference>
<reference evidence="2 3" key="1">
    <citation type="submission" date="2024-02" db="EMBL/GenBank/DDBJ databases">
        <title>Marinospirillum sp. MEB 164 isolated from Lonar lake sediment.</title>
        <authorList>
            <person name="Joshi A."/>
            <person name="Thite S."/>
        </authorList>
    </citation>
    <scope>NUCLEOTIDE SEQUENCE [LARGE SCALE GENOMIC DNA]</scope>
    <source>
        <strain evidence="2 3">MEB164</strain>
    </source>
</reference>
<evidence type="ECO:0000313" key="3">
    <source>
        <dbReference type="Proteomes" id="UP001621714"/>
    </source>
</evidence>
<dbReference type="InterPro" id="IPR001387">
    <property type="entry name" value="Cro/C1-type_HTH"/>
</dbReference>
<protein>
    <submittedName>
        <fullName evidence="2">Type II toxin-antitoxin system MqsA family antitoxin</fullName>
    </submittedName>
</protein>
<sequence>MSTCNLCGSASVSTHQENETIKYKSGFITPLLPYSVCDDCGYEFVSTEQIKAGDALIREAKKDYDGLYTSEEIKAAREELGLSQAEAAELFGGGRNAFSKYERGEVAQSVAMDRLIKLCVKSEETFEHLKQIAYGKAGIVAATKRNSRKVV</sequence>
<dbReference type="Proteomes" id="UP001621714">
    <property type="component" value="Unassembled WGS sequence"/>
</dbReference>
<proteinExistence type="predicted"/>
<dbReference type="SUPFAM" id="SSF47413">
    <property type="entry name" value="lambda repressor-like DNA-binding domains"/>
    <property type="match status" value="1"/>
</dbReference>
<organism evidence="2 3">
    <name type="scientific">Marinospirillum alkalitolerans</name>
    <dbReference type="NCBI Taxonomy" id="3123374"/>
    <lineage>
        <taxon>Bacteria</taxon>
        <taxon>Pseudomonadati</taxon>
        <taxon>Pseudomonadota</taxon>
        <taxon>Gammaproteobacteria</taxon>
        <taxon>Oceanospirillales</taxon>
        <taxon>Oceanospirillaceae</taxon>
        <taxon>Marinospirillum</taxon>
    </lineage>
</organism>
<comment type="caution">
    <text evidence="2">The sequence shown here is derived from an EMBL/GenBank/DDBJ whole genome shotgun (WGS) entry which is preliminary data.</text>
</comment>
<dbReference type="Gene3D" id="1.10.260.40">
    <property type="entry name" value="lambda repressor-like DNA-binding domains"/>
    <property type="match status" value="1"/>
</dbReference>
<dbReference type="Gene3D" id="3.10.20.860">
    <property type="match status" value="1"/>
</dbReference>
<dbReference type="NCBIfam" id="TIGR03830">
    <property type="entry name" value="CxxCG_CxxCG_HTH"/>
    <property type="match status" value="1"/>
</dbReference>
<evidence type="ECO:0000313" key="2">
    <source>
        <dbReference type="EMBL" id="MFK7161596.1"/>
    </source>
</evidence>
<name>A0ABW8PZ80_9GAMM</name>
<keyword evidence="3" id="KW-1185">Reference proteome</keyword>
<dbReference type="PROSITE" id="PS50943">
    <property type="entry name" value="HTH_CROC1"/>
    <property type="match status" value="1"/>
</dbReference>
<dbReference type="InterPro" id="IPR022453">
    <property type="entry name" value="Znf_MqsA-type"/>
</dbReference>